<dbReference type="PANTHER" id="PTHR32319">
    <property type="entry name" value="BACTERIAL HEMOLYSIN-LIKE PROTEIN"/>
    <property type="match status" value="1"/>
</dbReference>
<dbReference type="NCBIfam" id="TIGR00478">
    <property type="entry name" value="tly"/>
    <property type="match status" value="1"/>
</dbReference>
<dbReference type="AlphaFoldDB" id="A0A3Q9V8G9"/>
<dbReference type="GO" id="GO:0032259">
    <property type="term" value="P:methylation"/>
    <property type="evidence" value="ECO:0007669"/>
    <property type="project" value="UniProtKB-KW"/>
</dbReference>
<dbReference type="PROSITE" id="PS50889">
    <property type="entry name" value="S4"/>
    <property type="match status" value="1"/>
</dbReference>
<evidence type="ECO:0000259" key="4">
    <source>
        <dbReference type="Pfam" id="PF01728"/>
    </source>
</evidence>
<dbReference type="InterPro" id="IPR004538">
    <property type="entry name" value="Hemolysin_A/TlyA"/>
</dbReference>
<dbReference type="InterPro" id="IPR002877">
    <property type="entry name" value="RNA_MeTrfase_FtsJ_dom"/>
</dbReference>
<keyword evidence="1 3" id="KW-0694">RNA-binding</keyword>
<evidence type="ECO:0000313" key="6">
    <source>
        <dbReference type="Proteomes" id="UP000256585"/>
    </source>
</evidence>
<feature type="domain" description="Ribosomal RNA methyltransferase FtsJ" evidence="4">
    <location>
        <begin position="59"/>
        <end position="238"/>
    </location>
</feature>
<reference evidence="5" key="1">
    <citation type="submission" date="2019-03" db="EMBL/GenBank/DDBJ databases">
        <title>Draft Sequence and Annotation of the Mycoplasma phocicerebrale Strain 1049T Genome.</title>
        <authorList>
            <person name="Frasca S.Jr."/>
            <person name="Kutish G.F."/>
            <person name="Castellanos Gell J."/>
            <person name="Michaels D.L."/>
            <person name="Brown D.R."/>
        </authorList>
    </citation>
    <scope>NUCLEOTIDE SEQUENCE</scope>
    <source>
        <strain evidence="5">1049</strain>
    </source>
</reference>
<dbReference type="OrthoDB" id="9784736at2"/>
<dbReference type="SUPFAM" id="SSF53335">
    <property type="entry name" value="S-adenosyl-L-methionine-dependent methyltransferases"/>
    <property type="match status" value="1"/>
</dbReference>
<organism evidence="5 6">
    <name type="scientific">Metamycoplasma phocicerebrale</name>
    <dbReference type="NCBI Taxonomy" id="142649"/>
    <lineage>
        <taxon>Bacteria</taxon>
        <taxon>Bacillati</taxon>
        <taxon>Mycoplasmatota</taxon>
        <taxon>Mycoplasmoidales</taxon>
        <taxon>Metamycoplasmataceae</taxon>
        <taxon>Metamycoplasma</taxon>
    </lineage>
</organism>
<proteinExistence type="inferred from homology"/>
<dbReference type="RefSeq" id="WP_116171701.1">
    <property type="nucleotide sequence ID" value="NZ_CP033058.2"/>
</dbReference>
<dbReference type="Gene3D" id="3.40.50.150">
    <property type="entry name" value="Vaccinia Virus protein VP39"/>
    <property type="match status" value="1"/>
</dbReference>
<comment type="similarity">
    <text evidence="2">Belongs to the TlyA family.</text>
</comment>
<dbReference type="Pfam" id="PF01728">
    <property type="entry name" value="FtsJ"/>
    <property type="match status" value="1"/>
</dbReference>
<gene>
    <name evidence="5" type="ORF">DMC14_001540</name>
</gene>
<keyword evidence="5" id="KW-0808">Transferase</keyword>
<sequence>MKKTLKELLKLNFNFEDDKEIDSIVMQGKVIVNNEKILLSSLKFPENVKIRIINHKIPYVSRGAFKLKEALKQFKVDVNNKICLDIGSSTGGFVQVLLEAGASKVFALDSGTNQLDYSLRINEKVIVYEKTNIKNILSSMFNEKIDLITCDVSFISLKYVFEACSKTFEKIDNLIVLIKPQFEASSKYVEQGGFVKEEHHNFIINRVLEYANNYGFKLLNPIVKSPILGDKSKNIEYLANFQKGDTNEY</sequence>
<dbReference type="EMBL" id="CP033058">
    <property type="protein sequence ID" value="AZZ65469.1"/>
    <property type="molecule type" value="Genomic_DNA"/>
</dbReference>
<dbReference type="InterPro" id="IPR047048">
    <property type="entry name" value="TlyA"/>
</dbReference>
<keyword evidence="6" id="KW-1185">Reference proteome</keyword>
<dbReference type="Proteomes" id="UP000256585">
    <property type="component" value="Chromosome"/>
</dbReference>
<dbReference type="GO" id="GO:0008168">
    <property type="term" value="F:methyltransferase activity"/>
    <property type="evidence" value="ECO:0007669"/>
    <property type="project" value="UniProtKB-KW"/>
</dbReference>
<name>A0A3Q9V8G9_9BACT</name>
<protein>
    <submittedName>
        <fullName evidence="5">TlyA family RNA methyltransferase</fullName>
    </submittedName>
</protein>
<accession>A0A3Q9V8G9</accession>
<dbReference type="PANTHER" id="PTHR32319:SF0">
    <property type="entry name" value="BACTERIAL HEMOLYSIN-LIKE PROTEIN"/>
    <property type="match status" value="1"/>
</dbReference>
<dbReference type="InterPro" id="IPR036986">
    <property type="entry name" value="S4_RNA-bd_sf"/>
</dbReference>
<dbReference type="Gene3D" id="3.10.290.10">
    <property type="entry name" value="RNA-binding S4 domain"/>
    <property type="match status" value="1"/>
</dbReference>
<evidence type="ECO:0000256" key="3">
    <source>
        <dbReference type="PROSITE-ProRule" id="PRU00182"/>
    </source>
</evidence>
<evidence type="ECO:0000313" key="5">
    <source>
        <dbReference type="EMBL" id="AZZ65469.1"/>
    </source>
</evidence>
<evidence type="ECO:0000256" key="1">
    <source>
        <dbReference type="ARBA" id="ARBA00022884"/>
    </source>
</evidence>
<evidence type="ECO:0000256" key="2">
    <source>
        <dbReference type="ARBA" id="ARBA00029460"/>
    </source>
</evidence>
<dbReference type="GO" id="GO:0003723">
    <property type="term" value="F:RNA binding"/>
    <property type="evidence" value="ECO:0007669"/>
    <property type="project" value="UniProtKB-KW"/>
</dbReference>
<dbReference type="KEGG" id="mphc:DMC14_001540"/>
<dbReference type="InterPro" id="IPR029063">
    <property type="entry name" value="SAM-dependent_MTases_sf"/>
</dbReference>
<keyword evidence="5" id="KW-0489">Methyltransferase</keyword>